<dbReference type="Gene3D" id="2.40.50.180">
    <property type="entry name" value="CheA-289, Domain 4"/>
    <property type="match status" value="1"/>
</dbReference>
<accession>A0A3E0WTH2</accession>
<dbReference type="PROSITE" id="PS50851">
    <property type="entry name" value="CHEW"/>
    <property type="match status" value="1"/>
</dbReference>
<organism evidence="3 4">
    <name type="scientific">Alkalilimnicola ehrlichii</name>
    <dbReference type="NCBI Taxonomy" id="351052"/>
    <lineage>
        <taxon>Bacteria</taxon>
        <taxon>Pseudomonadati</taxon>
        <taxon>Pseudomonadota</taxon>
        <taxon>Gammaproteobacteria</taxon>
        <taxon>Chromatiales</taxon>
        <taxon>Ectothiorhodospiraceae</taxon>
        <taxon>Alkalilimnicola</taxon>
    </lineage>
</organism>
<feature type="region of interest" description="Disordered" evidence="1">
    <location>
        <begin position="33"/>
        <end position="62"/>
    </location>
</feature>
<protein>
    <recommendedName>
        <fullName evidence="2">CheW-like domain-containing protein</fullName>
    </recommendedName>
</protein>
<feature type="domain" description="CheW-like" evidence="2">
    <location>
        <begin position="115"/>
        <end position="251"/>
    </location>
</feature>
<comment type="caution">
    <text evidence="3">The sequence shown here is derived from an EMBL/GenBank/DDBJ whole genome shotgun (WGS) entry which is preliminary data.</text>
</comment>
<name>A0A3E0WTH2_9GAMM</name>
<dbReference type="OrthoDB" id="5565759at2"/>
<dbReference type="SUPFAM" id="SSF50341">
    <property type="entry name" value="CheW-like"/>
    <property type="match status" value="1"/>
</dbReference>
<feature type="compositionally biased region" description="Pro residues" evidence="1">
    <location>
        <begin position="36"/>
        <end position="55"/>
    </location>
</feature>
<dbReference type="EMBL" id="NFZW01000011">
    <property type="protein sequence ID" value="RFA35689.1"/>
    <property type="molecule type" value="Genomic_DNA"/>
</dbReference>
<dbReference type="InterPro" id="IPR002545">
    <property type="entry name" value="CheW-lke_dom"/>
</dbReference>
<dbReference type="Pfam" id="PF01584">
    <property type="entry name" value="CheW"/>
    <property type="match status" value="1"/>
</dbReference>
<keyword evidence="4" id="KW-1185">Reference proteome</keyword>
<dbReference type="Gene3D" id="2.30.30.40">
    <property type="entry name" value="SH3 Domains"/>
    <property type="match status" value="1"/>
</dbReference>
<dbReference type="Proteomes" id="UP000256763">
    <property type="component" value="Unassembled WGS sequence"/>
</dbReference>
<dbReference type="AlphaFoldDB" id="A0A3E0WTH2"/>
<gene>
    <name evidence="3" type="ORF">CAL65_12195</name>
</gene>
<proteinExistence type="predicted"/>
<evidence type="ECO:0000313" key="3">
    <source>
        <dbReference type="EMBL" id="RFA35689.1"/>
    </source>
</evidence>
<evidence type="ECO:0000259" key="2">
    <source>
        <dbReference type="PROSITE" id="PS50851"/>
    </source>
</evidence>
<dbReference type="RefSeq" id="WP_116302455.1">
    <property type="nucleotide sequence ID" value="NZ_NFZV01000011.1"/>
</dbReference>
<reference evidence="4" key="1">
    <citation type="submission" date="2017-05" db="EMBL/GenBank/DDBJ databases">
        <authorList>
            <person name="Sharma S."/>
            <person name="Sidhu C."/>
            <person name="Pinnaka A.K."/>
        </authorList>
    </citation>
    <scope>NUCLEOTIDE SEQUENCE [LARGE SCALE GENOMIC DNA]</scope>
    <source>
        <strain evidence="4">AK93</strain>
    </source>
</reference>
<sequence length="260" mass="28388">MADWKAPRKQVLVAQQDAILDYLDGLLRELPEEYPEPAPVPEPTAPVAEPLPPKEAPPKRAIAPSKPVAVEAPAPVEVVVDAPVPESTPKVQPDVQPQAEPVAARSGIPEWAEPDFQALLFQVGGLKLAVPLVKLHSVVPWSEKITPVPGLPAWCHGLFRYRERNVRVVDTATMVFPPDKRDADLETNHILVVGDGEWGLSCTAIGDVIKLNPAEVKWRRGRGQRPWLAGTVLGHLCALLDTEAFADMLTESTRKGNKRP</sequence>
<dbReference type="SMART" id="SM00260">
    <property type="entry name" value="CheW"/>
    <property type="match status" value="1"/>
</dbReference>
<evidence type="ECO:0000256" key="1">
    <source>
        <dbReference type="SAM" id="MobiDB-lite"/>
    </source>
</evidence>
<dbReference type="InterPro" id="IPR036061">
    <property type="entry name" value="CheW-like_dom_sf"/>
</dbReference>
<dbReference type="GO" id="GO:0006935">
    <property type="term" value="P:chemotaxis"/>
    <property type="evidence" value="ECO:0007669"/>
    <property type="project" value="InterPro"/>
</dbReference>
<dbReference type="GO" id="GO:0007165">
    <property type="term" value="P:signal transduction"/>
    <property type="evidence" value="ECO:0007669"/>
    <property type="project" value="InterPro"/>
</dbReference>
<evidence type="ECO:0000313" key="4">
    <source>
        <dbReference type="Proteomes" id="UP000256763"/>
    </source>
</evidence>